<protein>
    <recommendedName>
        <fullName evidence="4">Acyltransferase</fullName>
    </recommendedName>
</protein>
<dbReference type="InterPro" id="IPR036514">
    <property type="entry name" value="SGNH_hydro_sf"/>
</dbReference>
<dbReference type="KEGG" id="pbv:AR543_14325"/>
<dbReference type="STRING" id="1616788.AR543_14325"/>
<organism evidence="2 3">
    <name type="scientific">Paenibacillus bovis</name>
    <dbReference type="NCBI Taxonomy" id="1616788"/>
    <lineage>
        <taxon>Bacteria</taxon>
        <taxon>Bacillati</taxon>
        <taxon>Bacillota</taxon>
        <taxon>Bacilli</taxon>
        <taxon>Bacillales</taxon>
        <taxon>Paenibacillaceae</taxon>
        <taxon>Paenibacillus</taxon>
    </lineage>
</organism>
<keyword evidence="1" id="KW-0472">Membrane</keyword>
<accession>A0A172ZHQ3</accession>
<dbReference type="EMBL" id="CP013023">
    <property type="protein sequence ID" value="ANF97063.1"/>
    <property type="molecule type" value="Genomic_DNA"/>
</dbReference>
<keyword evidence="1" id="KW-1133">Transmembrane helix</keyword>
<proteinExistence type="predicted"/>
<dbReference type="OrthoDB" id="9796461at2"/>
<reference evidence="3" key="1">
    <citation type="submission" date="2015-10" db="EMBL/GenBank/DDBJ databases">
        <title>Genome of Paenibacillus bovis sp. nov.</title>
        <authorList>
            <person name="Wu Z."/>
            <person name="Gao C."/>
            <person name="Liu Z."/>
            <person name="Zheng H."/>
        </authorList>
    </citation>
    <scope>NUCLEOTIDE SEQUENCE [LARGE SCALE GENOMIC DNA]</scope>
    <source>
        <strain evidence="3">BD3526</strain>
    </source>
</reference>
<evidence type="ECO:0000313" key="2">
    <source>
        <dbReference type="EMBL" id="ANF97063.1"/>
    </source>
</evidence>
<dbReference type="SUPFAM" id="SSF52266">
    <property type="entry name" value="SGNH hydrolase"/>
    <property type="match status" value="1"/>
</dbReference>
<gene>
    <name evidence="2" type="ORF">AR543_14325</name>
</gene>
<keyword evidence="1" id="KW-0812">Transmembrane</keyword>
<reference evidence="2 3" key="2">
    <citation type="journal article" date="2016" name="Int. J. Syst. Evol. Microbiol.">
        <title>Paenibacillus bovis sp. nov., isolated from raw yak (Bos grunniens) milk.</title>
        <authorList>
            <person name="Gao C."/>
            <person name="Han J."/>
            <person name="Liu Z."/>
            <person name="Xu X."/>
            <person name="Hang F."/>
            <person name="Wu Z."/>
        </authorList>
    </citation>
    <scope>NUCLEOTIDE SEQUENCE [LARGE SCALE GENOMIC DNA]</scope>
    <source>
        <strain evidence="2 3">BD3526</strain>
    </source>
</reference>
<dbReference type="Proteomes" id="UP000078148">
    <property type="component" value="Chromosome"/>
</dbReference>
<sequence>MNKKKRNRVLGLLIIMVAAGVFGVHWYAQKQSAKDGESQQGISVYHVDSVQPIAQKRGQAHGGASSTSSQLTGKGVTMIGDSVTVGVAPYLKEQMPDITVDGKVGRQMSQAGKVLRELAAQGNLGDRVIIELGTNGPFSKDQLRSVLQTLSNAKQVLLVTTRVPRGWQDTVNDTMEQTASEFKNVQVVDWYAASQGKDQFFYKDGIHLKPDGSRYYTSLLVQALKS</sequence>
<evidence type="ECO:0008006" key="4">
    <source>
        <dbReference type="Google" id="ProtNLM"/>
    </source>
</evidence>
<evidence type="ECO:0000256" key="1">
    <source>
        <dbReference type="SAM" id="Phobius"/>
    </source>
</evidence>
<dbReference type="RefSeq" id="WP_060535178.1">
    <property type="nucleotide sequence ID" value="NZ_CP013023.1"/>
</dbReference>
<dbReference type="Gene3D" id="3.40.50.1110">
    <property type="entry name" value="SGNH hydrolase"/>
    <property type="match status" value="1"/>
</dbReference>
<feature type="transmembrane region" description="Helical" evidence="1">
    <location>
        <begin position="9"/>
        <end position="28"/>
    </location>
</feature>
<keyword evidence="3" id="KW-1185">Reference proteome</keyword>
<name>A0A172ZHQ3_9BACL</name>
<dbReference type="AlphaFoldDB" id="A0A172ZHQ3"/>
<dbReference type="CDD" id="cd01840">
    <property type="entry name" value="SGNH_hydrolase_yrhL_like"/>
    <property type="match status" value="1"/>
</dbReference>
<evidence type="ECO:0000313" key="3">
    <source>
        <dbReference type="Proteomes" id="UP000078148"/>
    </source>
</evidence>